<reference evidence="3" key="1">
    <citation type="journal article" date="2015" name="Genome">
        <title>Whole Genome Sequence of the Non-Microcystin-Producing Microcystis aeruginosa Strain NIES-44.</title>
        <authorList>
            <person name="Okano K."/>
            <person name="Miyata N."/>
            <person name="Ozaki Y."/>
        </authorList>
    </citation>
    <scope>NUCLEOTIDE SEQUENCE [LARGE SCALE GENOMIC DNA]</scope>
    <source>
        <strain evidence="3">NIES-44</strain>
    </source>
</reference>
<organism evidence="2 3">
    <name type="scientific">Microcystis aeruginosa NIES-44</name>
    <dbReference type="NCBI Taxonomy" id="449439"/>
    <lineage>
        <taxon>Bacteria</taxon>
        <taxon>Bacillati</taxon>
        <taxon>Cyanobacteriota</taxon>
        <taxon>Cyanophyceae</taxon>
        <taxon>Oscillatoriophycideae</taxon>
        <taxon>Chroococcales</taxon>
        <taxon>Microcystaceae</taxon>
        <taxon>Microcystis</taxon>
    </lineage>
</organism>
<comment type="caution">
    <text evidence="2">The sequence shown here is derived from an EMBL/GenBank/DDBJ whole genome shotgun (WGS) entry which is preliminary data.</text>
</comment>
<dbReference type="InterPro" id="IPR029063">
    <property type="entry name" value="SAM-dependent_MTases_sf"/>
</dbReference>
<evidence type="ECO:0000313" key="3">
    <source>
        <dbReference type="Proteomes" id="UP000030321"/>
    </source>
</evidence>
<dbReference type="PANTHER" id="PTHR34203:SF15">
    <property type="entry name" value="SLL1173 PROTEIN"/>
    <property type="match status" value="1"/>
</dbReference>
<keyword evidence="2" id="KW-0808">Transferase</keyword>
<name>A0A0A1W054_MICAE</name>
<dbReference type="NCBIfam" id="TIGR01444">
    <property type="entry name" value="fkbM_fam"/>
    <property type="match status" value="1"/>
</dbReference>
<evidence type="ECO:0000313" key="2">
    <source>
        <dbReference type="EMBL" id="GAL95143.1"/>
    </source>
</evidence>
<dbReference type="InterPro" id="IPR006342">
    <property type="entry name" value="FkbM_mtfrase"/>
</dbReference>
<protein>
    <submittedName>
        <fullName evidence="2">Methyltransferase</fullName>
    </submittedName>
</protein>
<gene>
    <name evidence="2" type="ORF">N44_03998</name>
</gene>
<proteinExistence type="predicted"/>
<keyword evidence="2" id="KW-0489">Methyltransferase</keyword>
<dbReference type="Gene3D" id="3.40.50.150">
    <property type="entry name" value="Vaccinia Virus protein VP39"/>
    <property type="match status" value="1"/>
</dbReference>
<dbReference type="Proteomes" id="UP000030321">
    <property type="component" value="Unassembled WGS sequence"/>
</dbReference>
<dbReference type="EMBL" id="BBPA01000068">
    <property type="protein sequence ID" value="GAL95143.1"/>
    <property type="molecule type" value="Genomic_DNA"/>
</dbReference>
<dbReference type="GO" id="GO:0032259">
    <property type="term" value="P:methylation"/>
    <property type="evidence" value="ECO:0007669"/>
    <property type="project" value="UniProtKB-KW"/>
</dbReference>
<dbReference type="SUPFAM" id="SSF53335">
    <property type="entry name" value="S-adenosyl-L-methionine-dependent methyltransferases"/>
    <property type="match status" value="1"/>
</dbReference>
<dbReference type="PANTHER" id="PTHR34203">
    <property type="entry name" value="METHYLTRANSFERASE, FKBM FAMILY PROTEIN"/>
    <property type="match status" value="1"/>
</dbReference>
<accession>A0A0A1W054</accession>
<dbReference type="GO" id="GO:0008168">
    <property type="term" value="F:methyltransferase activity"/>
    <property type="evidence" value="ECO:0007669"/>
    <property type="project" value="UniProtKB-KW"/>
</dbReference>
<dbReference type="AlphaFoldDB" id="A0A0A1W054"/>
<dbReference type="Pfam" id="PF05050">
    <property type="entry name" value="Methyltransf_21"/>
    <property type="match status" value="1"/>
</dbReference>
<dbReference type="RefSeq" id="WP_045361395.1">
    <property type="nucleotide sequence ID" value="NZ_BBPA01000068.1"/>
</dbReference>
<dbReference type="InterPro" id="IPR052514">
    <property type="entry name" value="SAM-dependent_MTase"/>
</dbReference>
<feature type="domain" description="Methyltransferase FkbM" evidence="1">
    <location>
        <begin position="51"/>
        <end position="233"/>
    </location>
</feature>
<sequence length="256" mass="29356">MIAKKITFSNGLECYYSSSKEETEYIFSEIFTERQYEGHDIVIKEGDVIFDVGANIGLFSIFVKGVEPTAKVFAFEPISPTFEVLQKNIHLHSLEDVVLFNCGLSSENNRAKIFTFYPNMSANSTTKPEDTLAELEDIKVDQNSQKIENLFEEFFQEKEQVVCEVKTLSSVINELGIDSIDLLKIDVEGEEYEVFQSIEAKDWPKIKQIVAEIHDQKGRLKQISQMLADNGFKIQLEKRELLPSTFVDIFHLYAVR</sequence>
<evidence type="ECO:0000259" key="1">
    <source>
        <dbReference type="Pfam" id="PF05050"/>
    </source>
</evidence>